<accession>A0AAV4MS43</accession>
<dbReference type="EMBL" id="BPLR01020046">
    <property type="protein sequence ID" value="GIX74246.1"/>
    <property type="molecule type" value="Genomic_DNA"/>
</dbReference>
<reference evidence="1 2" key="1">
    <citation type="submission" date="2021-06" db="EMBL/GenBank/DDBJ databases">
        <title>Caerostris extrusa draft genome.</title>
        <authorList>
            <person name="Kono N."/>
            <person name="Arakawa K."/>
        </authorList>
    </citation>
    <scope>NUCLEOTIDE SEQUENCE [LARGE SCALE GENOMIC DNA]</scope>
</reference>
<proteinExistence type="predicted"/>
<dbReference type="Proteomes" id="UP001054945">
    <property type="component" value="Unassembled WGS sequence"/>
</dbReference>
<comment type="caution">
    <text evidence="1">The sequence shown here is derived from an EMBL/GenBank/DDBJ whole genome shotgun (WGS) entry which is preliminary data.</text>
</comment>
<keyword evidence="2" id="KW-1185">Reference proteome</keyword>
<evidence type="ECO:0000313" key="2">
    <source>
        <dbReference type="Proteomes" id="UP001054945"/>
    </source>
</evidence>
<organism evidence="1 2">
    <name type="scientific">Caerostris extrusa</name>
    <name type="common">Bark spider</name>
    <name type="synonym">Caerostris bankana</name>
    <dbReference type="NCBI Taxonomy" id="172846"/>
    <lineage>
        <taxon>Eukaryota</taxon>
        <taxon>Metazoa</taxon>
        <taxon>Ecdysozoa</taxon>
        <taxon>Arthropoda</taxon>
        <taxon>Chelicerata</taxon>
        <taxon>Arachnida</taxon>
        <taxon>Araneae</taxon>
        <taxon>Araneomorphae</taxon>
        <taxon>Entelegynae</taxon>
        <taxon>Araneoidea</taxon>
        <taxon>Araneidae</taxon>
        <taxon>Caerostris</taxon>
    </lineage>
</organism>
<evidence type="ECO:0000313" key="1">
    <source>
        <dbReference type="EMBL" id="GIX74246.1"/>
    </source>
</evidence>
<feature type="non-terminal residue" evidence="1">
    <location>
        <position position="1"/>
    </location>
</feature>
<dbReference type="AlphaFoldDB" id="A0AAV4MS43"/>
<gene>
    <name evidence="1" type="ORF">CEXT_242631</name>
</gene>
<sequence length="49" mass="5425">ATSPKPLFPEESRQFYGGVEWRLCGFVWDVGNAVSKGSVGGFQLDVYRS</sequence>
<name>A0AAV4MS43_CAEEX</name>
<protein>
    <submittedName>
        <fullName evidence="1">Uncharacterized protein</fullName>
    </submittedName>
</protein>